<gene>
    <name evidence="2" type="ORF">Tci_470841</name>
</gene>
<organism evidence="2">
    <name type="scientific">Tanacetum cinerariifolium</name>
    <name type="common">Dalmatian daisy</name>
    <name type="synonym">Chrysanthemum cinerariifolium</name>
    <dbReference type="NCBI Taxonomy" id="118510"/>
    <lineage>
        <taxon>Eukaryota</taxon>
        <taxon>Viridiplantae</taxon>
        <taxon>Streptophyta</taxon>
        <taxon>Embryophyta</taxon>
        <taxon>Tracheophyta</taxon>
        <taxon>Spermatophyta</taxon>
        <taxon>Magnoliopsida</taxon>
        <taxon>eudicotyledons</taxon>
        <taxon>Gunneridae</taxon>
        <taxon>Pentapetalae</taxon>
        <taxon>asterids</taxon>
        <taxon>campanulids</taxon>
        <taxon>Asterales</taxon>
        <taxon>Asteraceae</taxon>
        <taxon>Asteroideae</taxon>
        <taxon>Anthemideae</taxon>
        <taxon>Anthemidinae</taxon>
        <taxon>Tanacetum</taxon>
    </lineage>
</organism>
<evidence type="ECO:0000313" key="2">
    <source>
        <dbReference type="EMBL" id="GEY98867.1"/>
    </source>
</evidence>
<name>A0A699HZ35_TANCI</name>
<comment type="caution">
    <text evidence="2">The sequence shown here is derived from an EMBL/GenBank/DDBJ whole genome shotgun (WGS) entry which is preliminary data.</text>
</comment>
<feature type="region of interest" description="Disordered" evidence="1">
    <location>
        <begin position="236"/>
        <end position="258"/>
    </location>
</feature>
<protein>
    <submittedName>
        <fullName evidence="2">Integrase, catalytic region, zinc finger, CCHC-type, peptidase aspartic, catalytic</fullName>
    </submittedName>
</protein>
<accession>A0A699HZ35</accession>
<proteinExistence type="predicted"/>
<sequence>MVSSRLVVPFHPAVPRDMFDRFLTTSRRTYTNASLNPKKKTPNSSMSEDKDNLIWRVSMHGLEKEDVKATTLRSALAFCSSDLVLRFTAAFWLCVLLIEDSSCVLPREDSASFKTWLRFVSDLVAFCLEDFLHFVSRPPAFCLKTWMHFVSRPPAFYIQCAGSDTRLPMLDRTDFASWQQRIRLYCRGKENSVNILKSIDKGPYQMGTVREPLAEGTEGAPHLGPKRPRVYSDLSLKEKDQDVTDAGSREQSSFGRRADAEDCDAFDFDVDESPSAQTMFMANLSSTDPVTDEARPSYDSDILSEVQDHDHYQEAVCTRHEEYTMHDNAQLNHDVDSHTEHTSDSDMISYDQYIKDNAVSVVHSDASSVPNDAFMMLCNDMYEPHT</sequence>
<reference evidence="2" key="1">
    <citation type="journal article" date="2019" name="Sci. Rep.">
        <title>Draft genome of Tanacetum cinerariifolium, the natural source of mosquito coil.</title>
        <authorList>
            <person name="Yamashiro T."/>
            <person name="Shiraishi A."/>
            <person name="Satake H."/>
            <person name="Nakayama K."/>
        </authorList>
    </citation>
    <scope>NUCLEOTIDE SEQUENCE</scope>
</reference>
<dbReference type="EMBL" id="BKCJ010229424">
    <property type="protein sequence ID" value="GEY98867.1"/>
    <property type="molecule type" value="Genomic_DNA"/>
</dbReference>
<dbReference type="AlphaFoldDB" id="A0A699HZ35"/>
<evidence type="ECO:0000256" key="1">
    <source>
        <dbReference type="SAM" id="MobiDB-lite"/>
    </source>
</evidence>